<dbReference type="Proteomes" id="UP000746535">
    <property type="component" value="Unassembled WGS sequence"/>
</dbReference>
<evidence type="ECO:0000256" key="1">
    <source>
        <dbReference type="ARBA" id="ARBA00022801"/>
    </source>
</evidence>
<dbReference type="PANTHER" id="PTHR12304">
    <property type="entry name" value="INOSINE-URIDINE PREFERRING NUCLEOSIDE HYDROLASE"/>
    <property type="match status" value="1"/>
</dbReference>
<gene>
    <name evidence="4" type="ORF">HBH25_01105</name>
</gene>
<protein>
    <submittedName>
        <fullName evidence="4">Nucleoside hydrolase</fullName>
    </submittedName>
</protein>
<dbReference type="CDD" id="cd02651">
    <property type="entry name" value="nuc_hydro_IU_UC_XIUA"/>
    <property type="match status" value="1"/>
</dbReference>
<keyword evidence="1 4" id="KW-0378">Hydrolase</keyword>
<dbReference type="EMBL" id="JAAVJI010000001">
    <property type="protein sequence ID" value="NJO99467.1"/>
    <property type="molecule type" value="Genomic_DNA"/>
</dbReference>
<evidence type="ECO:0000313" key="4">
    <source>
        <dbReference type="EMBL" id="NJO99467.1"/>
    </source>
</evidence>
<comment type="caution">
    <text evidence="4">The sequence shown here is derived from an EMBL/GenBank/DDBJ whole genome shotgun (WGS) entry which is preliminary data.</text>
</comment>
<dbReference type="SUPFAM" id="SSF53590">
    <property type="entry name" value="Nucleoside hydrolase"/>
    <property type="match status" value="1"/>
</dbReference>
<evidence type="ECO:0000313" key="5">
    <source>
        <dbReference type="Proteomes" id="UP000746535"/>
    </source>
</evidence>
<name>A0ABX0YBI0_9PSED</name>
<keyword evidence="2" id="KW-0326">Glycosidase</keyword>
<dbReference type="Pfam" id="PF01156">
    <property type="entry name" value="IU_nuc_hydro"/>
    <property type="match status" value="1"/>
</dbReference>
<dbReference type="InterPro" id="IPR036452">
    <property type="entry name" value="Ribo_hydro-like"/>
</dbReference>
<proteinExistence type="predicted"/>
<evidence type="ECO:0000256" key="2">
    <source>
        <dbReference type="ARBA" id="ARBA00023295"/>
    </source>
</evidence>
<dbReference type="GO" id="GO:0016787">
    <property type="term" value="F:hydrolase activity"/>
    <property type="evidence" value="ECO:0007669"/>
    <property type="project" value="UniProtKB-KW"/>
</dbReference>
<accession>A0ABX0YBI0</accession>
<dbReference type="PROSITE" id="PS01247">
    <property type="entry name" value="IUNH"/>
    <property type="match status" value="1"/>
</dbReference>
<evidence type="ECO:0000259" key="3">
    <source>
        <dbReference type="Pfam" id="PF01156"/>
    </source>
</evidence>
<dbReference type="InterPro" id="IPR015910">
    <property type="entry name" value="I/U_nuclsd_hydro_CS"/>
</dbReference>
<feature type="domain" description="Inosine/uridine-preferring nucleoside hydrolase" evidence="3">
    <location>
        <begin position="13"/>
        <end position="309"/>
    </location>
</feature>
<dbReference type="PANTHER" id="PTHR12304:SF4">
    <property type="entry name" value="URIDINE NUCLEOSIDASE"/>
    <property type="match status" value="1"/>
</dbReference>
<dbReference type="InterPro" id="IPR023186">
    <property type="entry name" value="IUNH"/>
</dbReference>
<reference evidence="4 5" key="1">
    <citation type="submission" date="2020-03" db="EMBL/GenBank/DDBJ databases">
        <authorList>
            <person name="Wang L."/>
            <person name="He N."/>
            <person name="Li Y."/>
            <person name="Fang Y."/>
            <person name="Zhang F."/>
        </authorList>
    </citation>
    <scope>NUCLEOTIDE SEQUENCE [LARGE SCALE GENOMIC DNA]</scope>
    <source>
        <strain evidence="5">hsmgli-8</strain>
    </source>
</reference>
<keyword evidence="5" id="KW-1185">Reference proteome</keyword>
<dbReference type="InterPro" id="IPR001910">
    <property type="entry name" value="Inosine/uridine_hydrolase_dom"/>
</dbReference>
<organism evidence="4 5">
    <name type="scientific">Pseudomonas quercus</name>
    <dbReference type="NCBI Taxonomy" id="2722792"/>
    <lineage>
        <taxon>Bacteria</taxon>
        <taxon>Pseudomonadati</taxon>
        <taxon>Pseudomonadota</taxon>
        <taxon>Gammaproteobacteria</taxon>
        <taxon>Pseudomonadales</taxon>
        <taxon>Pseudomonadaceae</taxon>
        <taxon>Pseudomonas</taxon>
    </lineage>
</organism>
<sequence length="320" mass="33723">MCWPGLGNPMLDLIIDTDPGVDDVVALLLAMANPERLNLLAITTVAGNVPLAKTTRNACLAREWARRGDVPVYAGADRPLVRTPLYAEAIHGSEGLPDSVVHTPAEGAASEHAVDYLVRTLEAAAPGSITLAMLGPQTNLALALRQSPAAARGLKQVVIMGGAWFNPGNITPLAEFNLFADPHAAAEVLASGLPLVYIPLDVTHKVLTSHDRLAEIRALGTRAGERVADVVASYISHDMQRYGLPGGPVHDANVIAWLLNPGIYQGRAADMAVVCEEGDAFGQTQPLEAGASAEGQVNWITDADSEGFFALLKASLVRLP</sequence>
<dbReference type="Gene3D" id="3.90.245.10">
    <property type="entry name" value="Ribonucleoside hydrolase-like"/>
    <property type="match status" value="1"/>
</dbReference>